<dbReference type="PANTHER" id="PTHR43791:SF36">
    <property type="entry name" value="TRANSPORTER, PUTATIVE (AFU_ORTHOLOGUE AFUA_6G08340)-RELATED"/>
    <property type="match status" value="1"/>
</dbReference>
<feature type="transmembrane region" description="Helical" evidence="6">
    <location>
        <begin position="276"/>
        <end position="300"/>
    </location>
</feature>
<dbReference type="Pfam" id="PF07690">
    <property type="entry name" value="MFS_1"/>
    <property type="match status" value="1"/>
</dbReference>
<dbReference type="EMBL" id="MCGE01000001">
    <property type="protein sequence ID" value="ORZ25525.1"/>
    <property type="molecule type" value="Genomic_DNA"/>
</dbReference>
<keyword evidence="3 6" id="KW-0812">Transmembrane</keyword>
<name>A0A1X2J187_9FUNG</name>
<evidence type="ECO:0000256" key="3">
    <source>
        <dbReference type="ARBA" id="ARBA00022692"/>
    </source>
</evidence>
<evidence type="ECO:0000256" key="1">
    <source>
        <dbReference type="ARBA" id="ARBA00004141"/>
    </source>
</evidence>
<feature type="transmembrane region" description="Helical" evidence="6">
    <location>
        <begin position="171"/>
        <end position="193"/>
    </location>
</feature>
<accession>A0A1X2J187</accession>
<feature type="transmembrane region" description="Helical" evidence="6">
    <location>
        <begin position="138"/>
        <end position="159"/>
    </location>
</feature>
<dbReference type="Proteomes" id="UP000193560">
    <property type="component" value="Unassembled WGS sequence"/>
</dbReference>
<dbReference type="PROSITE" id="PS50850">
    <property type="entry name" value="MFS"/>
    <property type="match status" value="1"/>
</dbReference>
<dbReference type="OrthoDB" id="6730379at2759"/>
<dbReference type="SUPFAM" id="SSF103473">
    <property type="entry name" value="MFS general substrate transporter"/>
    <property type="match status" value="1"/>
</dbReference>
<comment type="caution">
    <text evidence="8">The sequence shown here is derived from an EMBL/GenBank/DDBJ whole genome shotgun (WGS) entry which is preliminary data.</text>
</comment>
<evidence type="ECO:0000256" key="5">
    <source>
        <dbReference type="ARBA" id="ARBA00023136"/>
    </source>
</evidence>
<feature type="transmembrane region" description="Helical" evidence="6">
    <location>
        <begin position="42"/>
        <end position="59"/>
    </location>
</feature>
<feature type="transmembrane region" description="Helical" evidence="6">
    <location>
        <begin position="340"/>
        <end position="359"/>
    </location>
</feature>
<feature type="transmembrane region" description="Helical" evidence="6">
    <location>
        <begin position="82"/>
        <end position="99"/>
    </location>
</feature>
<reference evidence="8 9" key="1">
    <citation type="submission" date="2016-07" db="EMBL/GenBank/DDBJ databases">
        <title>Pervasive Adenine N6-methylation of Active Genes in Fungi.</title>
        <authorList>
            <consortium name="DOE Joint Genome Institute"/>
            <person name="Mondo S.J."/>
            <person name="Dannebaum R.O."/>
            <person name="Kuo R.C."/>
            <person name="Labutti K."/>
            <person name="Haridas S."/>
            <person name="Kuo A."/>
            <person name="Salamov A."/>
            <person name="Ahrendt S.R."/>
            <person name="Lipzen A."/>
            <person name="Sullivan W."/>
            <person name="Andreopoulos W.B."/>
            <person name="Clum A."/>
            <person name="Lindquist E."/>
            <person name="Daum C."/>
            <person name="Ramamoorthy G.K."/>
            <person name="Gryganskyi A."/>
            <person name="Culley D."/>
            <person name="Magnuson J.K."/>
            <person name="James T.Y."/>
            <person name="O'Malley M.A."/>
            <person name="Stajich J.E."/>
            <person name="Spatafora J.W."/>
            <person name="Visel A."/>
            <person name="Grigoriev I.V."/>
        </authorList>
    </citation>
    <scope>NUCLEOTIDE SEQUENCE [LARGE SCALE GENOMIC DNA]</scope>
    <source>
        <strain evidence="8 9">NRRL 1336</strain>
    </source>
</reference>
<evidence type="ECO:0000256" key="6">
    <source>
        <dbReference type="SAM" id="Phobius"/>
    </source>
</evidence>
<dbReference type="STRING" id="90262.A0A1X2J187"/>
<proteinExistence type="predicted"/>
<feature type="transmembrane region" description="Helical" evidence="6">
    <location>
        <begin position="371"/>
        <end position="391"/>
    </location>
</feature>
<dbReference type="PANTHER" id="PTHR43791">
    <property type="entry name" value="PERMEASE-RELATED"/>
    <property type="match status" value="1"/>
</dbReference>
<comment type="subcellular location">
    <subcellularLocation>
        <location evidence="1">Membrane</location>
        <topology evidence="1">Multi-pass membrane protein</topology>
    </subcellularLocation>
</comment>
<keyword evidence="5 6" id="KW-0472">Membrane</keyword>
<dbReference type="GO" id="GO:0016020">
    <property type="term" value="C:membrane"/>
    <property type="evidence" value="ECO:0007669"/>
    <property type="project" value="UniProtKB-SubCell"/>
</dbReference>
<evidence type="ECO:0000313" key="8">
    <source>
        <dbReference type="EMBL" id="ORZ25525.1"/>
    </source>
</evidence>
<feature type="domain" description="Major facilitator superfamily (MFS) profile" evidence="7">
    <location>
        <begin position="46"/>
        <end position="453"/>
    </location>
</feature>
<evidence type="ECO:0000256" key="2">
    <source>
        <dbReference type="ARBA" id="ARBA00022448"/>
    </source>
</evidence>
<feature type="transmembrane region" description="Helical" evidence="6">
    <location>
        <begin position="398"/>
        <end position="418"/>
    </location>
</feature>
<feature type="transmembrane region" description="Helical" evidence="6">
    <location>
        <begin position="111"/>
        <end position="132"/>
    </location>
</feature>
<dbReference type="InterPro" id="IPR036259">
    <property type="entry name" value="MFS_trans_sf"/>
</dbReference>
<evidence type="ECO:0000256" key="4">
    <source>
        <dbReference type="ARBA" id="ARBA00022989"/>
    </source>
</evidence>
<dbReference type="AlphaFoldDB" id="A0A1X2J187"/>
<evidence type="ECO:0000313" key="9">
    <source>
        <dbReference type="Proteomes" id="UP000193560"/>
    </source>
</evidence>
<keyword evidence="9" id="KW-1185">Reference proteome</keyword>
<dbReference type="InterPro" id="IPR020846">
    <property type="entry name" value="MFS_dom"/>
</dbReference>
<organism evidence="8 9">
    <name type="scientific">Absidia repens</name>
    <dbReference type="NCBI Taxonomy" id="90262"/>
    <lineage>
        <taxon>Eukaryota</taxon>
        <taxon>Fungi</taxon>
        <taxon>Fungi incertae sedis</taxon>
        <taxon>Mucoromycota</taxon>
        <taxon>Mucoromycotina</taxon>
        <taxon>Mucoromycetes</taxon>
        <taxon>Mucorales</taxon>
        <taxon>Cunninghamellaceae</taxon>
        <taxon>Absidia</taxon>
    </lineage>
</organism>
<evidence type="ECO:0000259" key="7">
    <source>
        <dbReference type="PROSITE" id="PS50850"/>
    </source>
</evidence>
<dbReference type="InterPro" id="IPR011701">
    <property type="entry name" value="MFS"/>
</dbReference>
<keyword evidence="4 6" id="KW-1133">Transmembrane helix</keyword>
<feature type="transmembrane region" description="Helical" evidence="6">
    <location>
        <begin position="312"/>
        <end position="333"/>
    </location>
</feature>
<dbReference type="GO" id="GO:0022857">
    <property type="term" value="F:transmembrane transporter activity"/>
    <property type="evidence" value="ECO:0007669"/>
    <property type="project" value="InterPro"/>
</dbReference>
<feature type="transmembrane region" description="Helical" evidence="6">
    <location>
        <begin position="424"/>
        <end position="445"/>
    </location>
</feature>
<dbReference type="Gene3D" id="1.20.1250.20">
    <property type="entry name" value="MFS general substrate transporter like domains"/>
    <property type="match status" value="2"/>
</dbReference>
<protein>
    <submittedName>
        <fullName evidence="8">Major facilitator superfamily domain-containing protein</fullName>
    </submittedName>
</protein>
<sequence>MESSDNKIEVIEKEEIGKHVDSLTSNTTDEESLNKTFLVKKLSLSLLPVVWCIIFVQFVDKSMLSVAAVTGLLPDIGMDSSQYSWASSIVYLGYLVYQIPNNILIQRLPHAKYLGVLIILWGIVVCATTAAHTFKQLMALRFLLGLFEAGSNPVLYIILNALYRRSEQSAVFGFMLMSSGSGSAIGSLIGFGITTTLDNVNGWRAWRWGYLIFGVVTVFLGIVVFFLLIDKPTSKLLRLTDDEKKIMEKRVVDNMVVKNKKIKRYQIWEALKEPRLYCLCFSMLFVNLQNGGLISYSVLLVQSLGFNSHESIILQIPSGIAAATYVLISIIIARKSQQTILTAVGMTCVSLLGLIILVATNSTGGKLAGYYLSWAEAATQALIVTIIGNNCSGYTKKVTYNGALTVFMTIGNFVGPLMMVPPTYLGGLLGYVIANILVIVMLLYVRWEMNKVNKQRQSQNNIEKTDPALDYTDREDANFVYKL</sequence>
<gene>
    <name evidence="8" type="ORF">BCR42DRAFT_400340</name>
</gene>
<keyword evidence="2" id="KW-0813">Transport</keyword>
<feature type="transmembrane region" description="Helical" evidence="6">
    <location>
        <begin position="205"/>
        <end position="229"/>
    </location>
</feature>